<feature type="compositionally biased region" description="Basic residues" evidence="1">
    <location>
        <begin position="228"/>
        <end position="241"/>
    </location>
</feature>
<accession>A0A9Q8SNH3</accession>
<dbReference type="KEGG" id="clup:CLUP02_05622"/>
<dbReference type="Proteomes" id="UP000830671">
    <property type="component" value="Chromosome 3"/>
</dbReference>
<dbReference type="AlphaFoldDB" id="A0A9Q8SNH3"/>
<sequence length="256" mass="27680">MRGCERRAAETRAYDSFLAIAAPTLGMAPASKASGVADAEKWRQTGPLGRSIALLASVVPFQGPILFSAKIQVLSILGAKQLGLQITTTTFNGPPLGPSKPHVTLIRPPLCWPCIGSLTFPQKMGHRIASRKPHLLTDRQPADDEPPVKSRASHLAMEETGDHHHVHGPKSALAYTVRTAPGSITIVVVLLASAHQGGRGVSGHTLIFSTSIHDTIVRTPVNLRRRRRVRQKKPMKIHRNGGPHLDPMPPHPLPIK</sequence>
<gene>
    <name evidence="2" type="ORF">CLUP02_05622</name>
</gene>
<evidence type="ECO:0000256" key="1">
    <source>
        <dbReference type="SAM" id="MobiDB-lite"/>
    </source>
</evidence>
<keyword evidence="3" id="KW-1185">Reference proteome</keyword>
<proteinExistence type="predicted"/>
<dbReference type="EMBL" id="CP019475">
    <property type="protein sequence ID" value="UQC80140.1"/>
    <property type="molecule type" value="Genomic_DNA"/>
</dbReference>
<reference evidence="2" key="1">
    <citation type="journal article" date="2021" name="Mol. Plant Microbe Interact.">
        <title>Complete Genome Sequence of the Plant-Pathogenic Fungus Colletotrichum lupini.</title>
        <authorList>
            <person name="Baroncelli R."/>
            <person name="Pensec F."/>
            <person name="Da Lio D."/>
            <person name="Boufleur T."/>
            <person name="Vicente I."/>
            <person name="Sarrocco S."/>
            <person name="Picot A."/>
            <person name="Baraldi E."/>
            <person name="Sukno S."/>
            <person name="Thon M."/>
            <person name="Le Floch G."/>
        </authorList>
    </citation>
    <scope>NUCLEOTIDE SEQUENCE</scope>
    <source>
        <strain evidence="2">IMI 504893</strain>
    </source>
</reference>
<name>A0A9Q8SNH3_9PEZI</name>
<dbReference type="GeneID" id="73339638"/>
<evidence type="ECO:0000313" key="2">
    <source>
        <dbReference type="EMBL" id="UQC80140.1"/>
    </source>
</evidence>
<evidence type="ECO:0000313" key="3">
    <source>
        <dbReference type="Proteomes" id="UP000830671"/>
    </source>
</evidence>
<dbReference type="RefSeq" id="XP_049141771.1">
    <property type="nucleotide sequence ID" value="XM_049284628.1"/>
</dbReference>
<protein>
    <submittedName>
        <fullName evidence="2">Uncharacterized protein</fullName>
    </submittedName>
</protein>
<feature type="compositionally biased region" description="Pro residues" evidence="1">
    <location>
        <begin position="246"/>
        <end position="256"/>
    </location>
</feature>
<feature type="region of interest" description="Disordered" evidence="1">
    <location>
        <begin position="228"/>
        <end position="256"/>
    </location>
</feature>
<organism evidence="2 3">
    <name type="scientific">Colletotrichum lupini</name>
    <dbReference type="NCBI Taxonomy" id="145971"/>
    <lineage>
        <taxon>Eukaryota</taxon>
        <taxon>Fungi</taxon>
        <taxon>Dikarya</taxon>
        <taxon>Ascomycota</taxon>
        <taxon>Pezizomycotina</taxon>
        <taxon>Sordariomycetes</taxon>
        <taxon>Hypocreomycetidae</taxon>
        <taxon>Glomerellales</taxon>
        <taxon>Glomerellaceae</taxon>
        <taxon>Colletotrichum</taxon>
        <taxon>Colletotrichum acutatum species complex</taxon>
    </lineage>
</organism>